<dbReference type="InterPro" id="IPR050963">
    <property type="entry name" value="Sirohydro_Cobaltochel/CbiX"/>
</dbReference>
<evidence type="ECO:0000256" key="1">
    <source>
        <dbReference type="ARBA" id="ARBA00022723"/>
    </source>
</evidence>
<dbReference type="InterPro" id="IPR002762">
    <property type="entry name" value="CbiX-like"/>
</dbReference>
<dbReference type="GO" id="GO:0016829">
    <property type="term" value="F:lyase activity"/>
    <property type="evidence" value="ECO:0007669"/>
    <property type="project" value="UniProtKB-KW"/>
</dbReference>
<accession>A0A919AU29</accession>
<keyword evidence="4" id="KW-1185">Reference proteome</keyword>
<dbReference type="RefSeq" id="WP_190127470.1">
    <property type="nucleotide sequence ID" value="NZ_BNBD01000001.1"/>
</dbReference>
<gene>
    <name evidence="3" type="ORF">GCM10010218_02670</name>
</gene>
<dbReference type="AlphaFoldDB" id="A0A919AU29"/>
<dbReference type="CDD" id="cd03414">
    <property type="entry name" value="CbiX_SirB_C"/>
    <property type="match status" value="1"/>
</dbReference>
<evidence type="ECO:0000256" key="2">
    <source>
        <dbReference type="ARBA" id="ARBA00023239"/>
    </source>
</evidence>
<dbReference type="EMBL" id="BNBD01000001">
    <property type="protein sequence ID" value="GHF25436.1"/>
    <property type="molecule type" value="Genomic_DNA"/>
</dbReference>
<proteinExistence type="predicted"/>
<reference evidence="3" key="2">
    <citation type="submission" date="2020-09" db="EMBL/GenBank/DDBJ databases">
        <authorList>
            <person name="Sun Q."/>
            <person name="Ohkuma M."/>
        </authorList>
    </citation>
    <scope>NUCLEOTIDE SEQUENCE</scope>
    <source>
        <strain evidence="3">JCM 4059</strain>
    </source>
</reference>
<dbReference type="PANTHER" id="PTHR33542">
    <property type="entry name" value="SIROHYDROCHLORIN FERROCHELATASE, CHLOROPLASTIC"/>
    <property type="match status" value="1"/>
</dbReference>
<organism evidence="3 4">
    <name type="scientific">Streptomyces mashuensis</name>
    <dbReference type="NCBI Taxonomy" id="33904"/>
    <lineage>
        <taxon>Bacteria</taxon>
        <taxon>Bacillati</taxon>
        <taxon>Actinomycetota</taxon>
        <taxon>Actinomycetes</taxon>
        <taxon>Kitasatosporales</taxon>
        <taxon>Streptomycetaceae</taxon>
        <taxon>Streptomyces</taxon>
    </lineage>
</organism>
<name>A0A919AU29_9ACTN</name>
<protein>
    <submittedName>
        <fullName evidence="3">Sirohydrochlorin chelatase</fullName>
    </submittedName>
</protein>
<dbReference type="Proteomes" id="UP000638313">
    <property type="component" value="Unassembled WGS sequence"/>
</dbReference>
<dbReference type="CDD" id="cd03416">
    <property type="entry name" value="CbiX_SirB_N"/>
    <property type="match status" value="1"/>
</dbReference>
<dbReference type="Gene3D" id="3.40.50.1400">
    <property type="match status" value="2"/>
</dbReference>
<dbReference type="SUPFAM" id="SSF53800">
    <property type="entry name" value="Chelatase"/>
    <property type="match status" value="1"/>
</dbReference>
<evidence type="ECO:0000313" key="4">
    <source>
        <dbReference type="Proteomes" id="UP000638313"/>
    </source>
</evidence>
<keyword evidence="1" id="KW-0479">Metal-binding</keyword>
<comment type="caution">
    <text evidence="3">The sequence shown here is derived from an EMBL/GenBank/DDBJ whole genome shotgun (WGS) entry which is preliminary data.</text>
</comment>
<keyword evidence="2" id="KW-0456">Lyase</keyword>
<dbReference type="PANTHER" id="PTHR33542:SF5">
    <property type="entry name" value="FERROCHELATASE CHE1"/>
    <property type="match status" value="1"/>
</dbReference>
<dbReference type="Pfam" id="PF01903">
    <property type="entry name" value="CbiX"/>
    <property type="match status" value="2"/>
</dbReference>
<sequence length="257" mass="26595">MTPPPLVLLAHGSRDPRHAATVQALRAGVAGRRPGLRAEVAFLDFNAPRVSAALGALAASGEREAVVLPLLLTRAFHAKTDVPAALRAAAARLPRLTIRTAGVLGPSPLLRAALERRLTEAGVHDRASTAVVLAAAGSSDPEATAEVERLAREWQRAGGWWAVRPAYASARGPRPAEAVTALRTAGAPRVAVAPFALAPGRLPARIAAGSAEADTVADVLGAAPELAELVLRRYDEAVVAGRRLKGQARQKPSLAGV</sequence>
<reference evidence="3" key="1">
    <citation type="journal article" date="2014" name="Int. J. Syst. Evol. Microbiol.">
        <title>Complete genome sequence of Corynebacterium casei LMG S-19264T (=DSM 44701T), isolated from a smear-ripened cheese.</title>
        <authorList>
            <consortium name="US DOE Joint Genome Institute (JGI-PGF)"/>
            <person name="Walter F."/>
            <person name="Albersmeier A."/>
            <person name="Kalinowski J."/>
            <person name="Ruckert C."/>
        </authorList>
    </citation>
    <scope>NUCLEOTIDE SEQUENCE</scope>
    <source>
        <strain evidence="3">JCM 4059</strain>
    </source>
</reference>
<evidence type="ECO:0000313" key="3">
    <source>
        <dbReference type="EMBL" id="GHF25436.1"/>
    </source>
</evidence>
<dbReference type="GO" id="GO:0046872">
    <property type="term" value="F:metal ion binding"/>
    <property type="evidence" value="ECO:0007669"/>
    <property type="project" value="UniProtKB-KW"/>
</dbReference>